<dbReference type="InterPro" id="IPR006620">
    <property type="entry name" value="Pro_4_hyd_alph"/>
</dbReference>
<evidence type="ECO:0000256" key="2">
    <source>
        <dbReference type="ARBA" id="ARBA00022723"/>
    </source>
</evidence>
<keyword evidence="2" id="KW-0479">Metal-binding</keyword>
<reference evidence="9 10" key="1">
    <citation type="journal article" date="2017" name="Genome Announc.">
        <title>Genome sequence of the saprophytic ascomycete Epicoccum nigrum ICMP 19927 strain isolated from New Zealand.</title>
        <authorList>
            <person name="Fokin M."/>
            <person name="Fleetwood D."/>
            <person name="Weir B.S."/>
            <person name="Villas-Boas S.G."/>
        </authorList>
    </citation>
    <scope>NUCLEOTIDE SEQUENCE [LARGE SCALE GENOMIC DNA]</scope>
    <source>
        <strain evidence="9 10">ICMP 19927</strain>
    </source>
</reference>
<comment type="cofactor">
    <cofactor evidence="1">
        <name>L-ascorbate</name>
        <dbReference type="ChEBI" id="CHEBI:38290"/>
    </cofactor>
</comment>
<protein>
    <recommendedName>
        <fullName evidence="8">Prolyl 4-hydroxylase alpha subunit domain-containing protein</fullName>
    </recommendedName>
</protein>
<dbReference type="SMART" id="SM00702">
    <property type="entry name" value="P4Hc"/>
    <property type="match status" value="1"/>
</dbReference>
<name>A0A1Y2MFQ6_EPING</name>
<dbReference type="InterPro" id="IPR045054">
    <property type="entry name" value="P4HA-like"/>
</dbReference>
<evidence type="ECO:0000256" key="4">
    <source>
        <dbReference type="ARBA" id="ARBA00023002"/>
    </source>
</evidence>
<dbReference type="GO" id="GO:0031418">
    <property type="term" value="F:L-ascorbic acid binding"/>
    <property type="evidence" value="ECO:0007669"/>
    <property type="project" value="InterPro"/>
</dbReference>
<evidence type="ECO:0000313" key="9">
    <source>
        <dbReference type="EMBL" id="OSS54822.1"/>
    </source>
</evidence>
<sequence length="376" mass="40669">MMGGEGVELLFSSFSLFSTCEAVWTGLDWTVVLHCISCYFVADQAMGFSSSSPSSPSSSRRPASASSSSSGPSSFSVVAVAQYAFVALAAYVLAGAPLLEMLGGGGGASLEGSRGAGAMSAAKMESIAPVDANLTCAPHAFGNVHILSREPLVVYIEGFLSPEETDEVVALSTPFFAPSTVFSSGVERLDPSIRDSHKARVPRSHAVQCIEARARGFQGWRPFVFVERLWAQRYGPGGHYAYHFDWSSASSRMGRISSFMVWLGDACTGGGTHFPRLRKPSGAEWCRFVECGGEEREGVVFKPVKGNAVYWENFRPDGQGYEESWHAGLPVLSGEKIGLNIWNWFQDGYVPAEERTQEPEPEQTQEQGQGAREKTD</sequence>
<dbReference type="STRING" id="105696.A0A1Y2MFQ6"/>
<feature type="chain" id="PRO_5012824700" description="Prolyl 4-hydroxylase alpha subunit domain-containing protein" evidence="7">
    <location>
        <begin position="23"/>
        <end position="376"/>
    </location>
</feature>
<feature type="domain" description="Prolyl 4-hydroxylase alpha subunit" evidence="8">
    <location>
        <begin position="151"/>
        <end position="344"/>
    </location>
</feature>
<dbReference type="GO" id="GO:0004656">
    <property type="term" value="F:procollagen-proline 4-dioxygenase activity"/>
    <property type="evidence" value="ECO:0007669"/>
    <property type="project" value="TreeGrafter"/>
</dbReference>
<evidence type="ECO:0000256" key="1">
    <source>
        <dbReference type="ARBA" id="ARBA00001961"/>
    </source>
</evidence>
<keyword evidence="7" id="KW-0732">Signal</keyword>
<evidence type="ECO:0000256" key="3">
    <source>
        <dbReference type="ARBA" id="ARBA00022964"/>
    </source>
</evidence>
<evidence type="ECO:0000256" key="5">
    <source>
        <dbReference type="ARBA" id="ARBA00023004"/>
    </source>
</evidence>
<evidence type="ECO:0000256" key="6">
    <source>
        <dbReference type="SAM" id="MobiDB-lite"/>
    </source>
</evidence>
<feature type="region of interest" description="Disordered" evidence="6">
    <location>
        <begin position="51"/>
        <end position="73"/>
    </location>
</feature>
<dbReference type="AlphaFoldDB" id="A0A1Y2MFQ6"/>
<dbReference type="PANTHER" id="PTHR10869">
    <property type="entry name" value="PROLYL 4-HYDROXYLASE ALPHA SUBUNIT"/>
    <property type="match status" value="1"/>
</dbReference>
<keyword evidence="10" id="KW-1185">Reference proteome</keyword>
<dbReference type="GO" id="GO:0005783">
    <property type="term" value="C:endoplasmic reticulum"/>
    <property type="evidence" value="ECO:0007669"/>
    <property type="project" value="TreeGrafter"/>
</dbReference>
<dbReference type="FunFam" id="2.60.120.620:FF:000027">
    <property type="entry name" value="Oxidoreductase, 2OG-Fe(II) oxygenase family family"/>
    <property type="match status" value="1"/>
</dbReference>
<dbReference type="Proteomes" id="UP000193240">
    <property type="component" value="Unassembled WGS sequence"/>
</dbReference>
<keyword evidence="3" id="KW-0223">Dioxygenase</keyword>
<gene>
    <name evidence="9" type="ORF">B5807_01367</name>
</gene>
<organism evidence="9 10">
    <name type="scientific">Epicoccum nigrum</name>
    <name type="common">Soil fungus</name>
    <name type="synonym">Epicoccum purpurascens</name>
    <dbReference type="NCBI Taxonomy" id="105696"/>
    <lineage>
        <taxon>Eukaryota</taxon>
        <taxon>Fungi</taxon>
        <taxon>Dikarya</taxon>
        <taxon>Ascomycota</taxon>
        <taxon>Pezizomycotina</taxon>
        <taxon>Dothideomycetes</taxon>
        <taxon>Pleosporomycetidae</taxon>
        <taxon>Pleosporales</taxon>
        <taxon>Pleosporineae</taxon>
        <taxon>Didymellaceae</taxon>
        <taxon>Epicoccum</taxon>
    </lineage>
</organism>
<evidence type="ECO:0000256" key="7">
    <source>
        <dbReference type="SAM" id="SignalP"/>
    </source>
</evidence>
<dbReference type="EMBL" id="KZ107838">
    <property type="protein sequence ID" value="OSS54822.1"/>
    <property type="molecule type" value="Genomic_DNA"/>
</dbReference>
<dbReference type="InParanoid" id="A0A1Y2MFQ6"/>
<dbReference type="OMA" id="PSTIWTS"/>
<dbReference type="GO" id="GO:0005506">
    <property type="term" value="F:iron ion binding"/>
    <property type="evidence" value="ECO:0007669"/>
    <property type="project" value="InterPro"/>
</dbReference>
<feature type="signal peptide" evidence="7">
    <location>
        <begin position="1"/>
        <end position="22"/>
    </location>
</feature>
<feature type="region of interest" description="Disordered" evidence="6">
    <location>
        <begin position="351"/>
        <end position="376"/>
    </location>
</feature>
<proteinExistence type="predicted"/>
<dbReference type="PANTHER" id="PTHR10869:SF246">
    <property type="entry name" value="TRANSMEMBRANE PROLYL 4-HYDROXYLASE"/>
    <property type="match status" value="1"/>
</dbReference>
<dbReference type="InterPro" id="IPR044862">
    <property type="entry name" value="Pro_4_hyd_alph_FE2OG_OXY"/>
</dbReference>
<dbReference type="Pfam" id="PF13640">
    <property type="entry name" value="2OG-FeII_Oxy_3"/>
    <property type="match status" value="1"/>
</dbReference>
<dbReference type="Gene3D" id="2.60.120.620">
    <property type="entry name" value="q2cbj1_9rhob like domain"/>
    <property type="match status" value="1"/>
</dbReference>
<evidence type="ECO:0000259" key="8">
    <source>
        <dbReference type="SMART" id="SM00702"/>
    </source>
</evidence>
<evidence type="ECO:0000313" key="10">
    <source>
        <dbReference type="Proteomes" id="UP000193240"/>
    </source>
</evidence>
<accession>A0A1Y2MFQ6</accession>
<keyword evidence="5" id="KW-0408">Iron</keyword>
<keyword evidence="4" id="KW-0560">Oxidoreductase</keyword>